<comment type="catalytic activity">
    <reaction evidence="1">
        <text>chorismate = isochorismate</text>
        <dbReference type="Rhea" id="RHEA:18985"/>
        <dbReference type="ChEBI" id="CHEBI:29748"/>
        <dbReference type="ChEBI" id="CHEBI:29780"/>
        <dbReference type="EC" id="5.4.4.2"/>
    </reaction>
</comment>
<evidence type="ECO:0000256" key="5">
    <source>
        <dbReference type="ARBA" id="ARBA00023235"/>
    </source>
</evidence>
<dbReference type="NCBIfam" id="NF011588">
    <property type="entry name" value="PRK15012.1"/>
    <property type="match status" value="1"/>
</dbReference>
<reference evidence="7 8" key="1">
    <citation type="journal article" date="2014" name="Genome Biol. Evol.">
        <title>Genome degeneration and adaptation in a nascent stage of symbiosis.</title>
        <authorList>
            <person name="Oakeson K.F."/>
            <person name="Gil R."/>
            <person name="Clayton A.L."/>
            <person name="Dunn D.M."/>
            <person name="von Niederhausern A.C."/>
            <person name="Hamil C."/>
            <person name="Aoyagi A."/>
            <person name="Duval B."/>
            <person name="Baca A."/>
            <person name="Silva F.J."/>
            <person name="Vallier A."/>
            <person name="Jackson D.G."/>
            <person name="Latorre A."/>
            <person name="Weiss R.B."/>
            <person name="Heddi A."/>
            <person name="Moya A."/>
            <person name="Dale C."/>
        </authorList>
    </citation>
    <scope>NUCLEOTIDE SEQUENCE [LARGE SCALE GENOMIC DNA]</scope>
    <source>
        <strain evidence="7 8">HS1</strain>
    </source>
</reference>
<dbReference type="NCBIfam" id="TIGR00543">
    <property type="entry name" value="isochor_syn"/>
    <property type="match status" value="1"/>
</dbReference>
<evidence type="ECO:0000256" key="4">
    <source>
        <dbReference type="ARBA" id="ARBA00022842"/>
    </source>
</evidence>
<evidence type="ECO:0000256" key="1">
    <source>
        <dbReference type="ARBA" id="ARBA00000799"/>
    </source>
</evidence>
<evidence type="ECO:0000313" key="7">
    <source>
        <dbReference type="EMBL" id="AHF76415.1"/>
    </source>
</evidence>
<dbReference type="PATRIC" id="fig|1239307.3.peg.1459"/>
<dbReference type="OrthoDB" id="9806579at2"/>
<dbReference type="AlphaFoldDB" id="W0HW44"/>
<dbReference type="KEGG" id="sod:Sant_1356"/>
<name>W0HW44_9GAMM</name>
<dbReference type="EC" id="5.4.4.2" evidence="3"/>
<organism evidence="7 8">
    <name type="scientific">Sodalis praecaptivus</name>
    <dbReference type="NCBI Taxonomy" id="1239307"/>
    <lineage>
        <taxon>Bacteria</taxon>
        <taxon>Pseudomonadati</taxon>
        <taxon>Pseudomonadota</taxon>
        <taxon>Gammaproteobacteria</taxon>
        <taxon>Enterobacterales</taxon>
        <taxon>Bruguierivoracaceae</taxon>
        <taxon>Sodalis</taxon>
    </lineage>
</organism>
<evidence type="ECO:0000259" key="6">
    <source>
        <dbReference type="Pfam" id="PF00425"/>
    </source>
</evidence>
<comment type="similarity">
    <text evidence="2">Belongs to the isochorismate synthase family.</text>
</comment>
<keyword evidence="8" id="KW-1185">Reference proteome</keyword>
<dbReference type="Pfam" id="PF00425">
    <property type="entry name" value="Chorismate_bind"/>
    <property type="match status" value="1"/>
</dbReference>
<accession>W0HW44</accession>
<dbReference type="InterPro" id="IPR004561">
    <property type="entry name" value="IsoChor_synthase"/>
</dbReference>
<evidence type="ECO:0000256" key="3">
    <source>
        <dbReference type="ARBA" id="ARBA00012824"/>
    </source>
</evidence>
<dbReference type="RefSeq" id="WP_025421547.1">
    <property type="nucleotide sequence ID" value="NZ_CP006569.1"/>
</dbReference>
<evidence type="ECO:0000256" key="2">
    <source>
        <dbReference type="ARBA" id="ARBA00005297"/>
    </source>
</evidence>
<dbReference type="PANTHER" id="PTHR47253:SF4">
    <property type="entry name" value="ISOCHORISMATE SYNTHASE 2, CHLOROPLASTIC"/>
    <property type="match status" value="1"/>
</dbReference>
<dbReference type="Proteomes" id="UP000019028">
    <property type="component" value="Chromosome"/>
</dbReference>
<dbReference type="PANTHER" id="PTHR47253">
    <property type="match status" value="1"/>
</dbReference>
<dbReference type="InterPro" id="IPR044250">
    <property type="entry name" value="MenF-like"/>
</dbReference>
<dbReference type="Gene3D" id="3.60.120.10">
    <property type="entry name" value="Anthranilate synthase"/>
    <property type="match status" value="1"/>
</dbReference>
<dbReference type="SUPFAM" id="SSF56322">
    <property type="entry name" value="ADC synthase"/>
    <property type="match status" value="1"/>
</dbReference>
<gene>
    <name evidence="7" type="primary">menF</name>
    <name evidence="7" type="ORF">Sant_1356</name>
</gene>
<dbReference type="HOGENOM" id="CLU_006493_8_4_6"/>
<keyword evidence="4" id="KW-0460">Magnesium</keyword>
<dbReference type="GO" id="GO:0009234">
    <property type="term" value="P:menaquinone biosynthetic process"/>
    <property type="evidence" value="ECO:0007669"/>
    <property type="project" value="TreeGrafter"/>
</dbReference>
<sequence length="439" mass="48515">MLSLLVSTLLQHLDAGSLPAAPGVRQVMLPWADGAAAPMLDWLNAWPLYPQCYWQHRDGHEEVASCGAVRHFSRLGDAQRFLAAQPAVRDLRIWGLNAFGADAGEPESALFLPRLSWRRLRDRYQIIMTFYSETSLAADAADFLAWLEAHGADAPAPLPPLTATVTGVTHLPELPAWRRLVAQALEQFRQGGLEKVVLARRSTLRVDMPPSPLALMAASRQVNHRCFHYLMAWSAHEAFLGSSPERLYHREDRSLNTEALAGTVACDPDPRQAAEQAAWLMADEKNQRENLLVVDDICQRLRQAARALDVSGPEIIPLRTVQHLRRGIQGDLQHADDSLCLALLQPTAAVAGLPRQPAAAFIQRHEPFARRWYAGSAGYLTLDESEFCVALRCARVSSHQIWLYAGAGIVPGSDADQEWQEVENKAAGLQSLFTGAARE</sequence>
<evidence type="ECO:0000313" key="8">
    <source>
        <dbReference type="Proteomes" id="UP000019028"/>
    </source>
</evidence>
<dbReference type="GO" id="GO:0008909">
    <property type="term" value="F:isochorismate synthase activity"/>
    <property type="evidence" value="ECO:0007669"/>
    <property type="project" value="UniProtKB-EC"/>
</dbReference>
<dbReference type="EMBL" id="CP006569">
    <property type="protein sequence ID" value="AHF76415.1"/>
    <property type="molecule type" value="Genomic_DNA"/>
</dbReference>
<proteinExistence type="inferred from homology"/>
<dbReference type="InterPro" id="IPR005801">
    <property type="entry name" value="ADC_synthase"/>
</dbReference>
<feature type="domain" description="Chorismate-utilising enzyme C-terminal" evidence="6">
    <location>
        <begin position="176"/>
        <end position="425"/>
    </location>
</feature>
<protein>
    <recommendedName>
        <fullName evidence="3">isochorismate synthase</fullName>
        <ecNumber evidence="3">5.4.4.2</ecNumber>
    </recommendedName>
</protein>
<dbReference type="InterPro" id="IPR015890">
    <property type="entry name" value="Chorismate_C"/>
</dbReference>
<keyword evidence="5" id="KW-0413">Isomerase</keyword>